<gene>
    <name evidence="2" type="ORF">HYH02_009617</name>
</gene>
<comment type="caution">
    <text evidence="2">The sequence shown here is derived from an EMBL/GenBank/DDBJ whole genome shotgun (WGS) entry which is preliminary data.</text>
</comment>
<feature type="compositionally biased region" description="Basic and acidic residues" evidence="1">
    <location>
        <begin position="62"/>
        <end position="72"/>
    </location>
</feature>
<feature type="region of interest" description="Disordered" evidence="1">
    <location>
        <begin position="1"/>
        <end position="118"/>
    </location>
</feature>
<protein>
    <submittedName>
        <fullName evidence="2">Uncharacterized protein</fullName>
    </submittedName>
</protein>
<organism evidence="2 3">
    <name type="scientific">Chlamydomonas schloesseri</name>
    <dbReference type="NCBI Taxonomy" id="2026947"/>
    <lineage>
        <taxon>Eukaryota</taxon>
        <taxon>Viridiplantae</taxon>
        <taxon>Chlorophyta</taxon>
        <taxon>core chlorophytes</taxon>
        <taxon>Chlorophyceae</taxon>
        <taxon>CS clade</taxon>
        <taxon>Chlamydomonadales</taxon>
        <taxon>Chlamydomonadaceae</taxon>
        <taxon>Chlamydomonas</taxon>
    </lineage>
</organism>
<proteinExistence type="predicted"/>
<dbReference type="EMBL" id="JAEHOD010000033">
    <property type="protein sequence ID" value="KAG2442128.1"/>
    <property type="molecule type" value="Genomic_DNA"/>
</dbReference>
<name>A0A835TEX2_9CHLO</name>
<sequence length="179" mass="18795">MGIAEARAAGPKRKRSKRNGYATRRGVRAARQGCSEVRAAGPDPSHVPGDTSLHARPVRARHSADPHADESPPARVLGGSQPSPSAASAAGSAAAWHPAQALPAGRHRGRRRWAHPRGHGYGPLLLPSYMAGVAAMFSTKDAHGTWSLCGRPSRLGQAQEAAPASRARPCWRSWTGDGS</sequence>
<reference evidence="2" key="1">
    <citation type="journal article" date="2020" name="bioRxiv">
        <title>Comparative genomics of Chlamydomonas.</title>
        <authorList>
            <person name="Craig R.J."/>
            <person name="Hasan A.R."/>
            <person name="Ness R.W."/>
            <person name="Keightley P.D."/>
        </authorList>
    </citation>
    <scope>NUCLEOTIDE SEQUENCE</scope>
    <source>
        <strain evidence="2">CCAP 11/173</strain>
    </source>
</reference>
<dbReference type="AlphaFoldDB" id="A0A835TEX2"/>
<accession>A0A835TEX2</accession>
<feature type="compositionally biased region" description="Basic residues" evidence="1">
    <location>
        <begin position="105"/>
        <end position="118"/>
    </location>
</feature>
<evidence type="ECO:0000256" key="1">
    <source>
        <dbReference type="SAM" id="MobiDB-lite"/>
    </source>
</evidence>
<dbReference type="Proteomes" id="UP000613740">
    <property type="component" value="Unassembled WGS sequence"/>
</dbReference>
<feature type="region of interest" description="Disordered" evidence="1">
    <location>
        <begin position="157"/>
        <end position="179"/>
    </location>
</feature>
<evidence type="ECO:0000313" key="3">
    <source>
        <dbReference type="Proteomes" id="UP000613740"/>
    </source>
</evidence>
<keyword evidence="3" id="KW-1185">Reference proteome</keyword>
<evidence type="ECO:0000313" key="2">
    <source>
        <dbReference type="EMBL" id="KAG2442128.1"/>
    </source>
</evidence>
<feature type="compositionally biased region" description="Low complexity" evidence="1">
    <location>
        <begin position="78"/>
        <end position="104"/>
    </location>
</feature>